<proteinExistence type="predicted"/>
<gene>
    <name evidence="1" type="ORF">MU0050_002772</name>
</gene>
<organism evidence="1 2">
    <name type="scientific">[Mycobacterium] wendilense</name>
    <dbReference type="NCBI Taxonomy" id="3064284"/>
    <lineage>
        <taxon>Bacteria</taxon>
        <taxon>Bacillati</taxon>
        <taxon>Actinomycetota</taxon>
        <taxon>Actinomycetes</taxon>
        <taxon>Mycobacteriales</taxon>
        <taxon>Mycobacteriaceae</taxon>
        <taxon>Mycolicibacter</taxon>
    </lineage>
</organism>
<dbReference type="Pfam" id="PF13830">
    <property type="entry name" value="DUF4192"/>
    <property type="match status" value="1"/>
</dbReference>
<dbReference type="InterPro" id="IPR025447">
    <property type="entry name" value="DUF4192"/>
</dbReference>
<accession>A0ABM9MF29</accession>
<protein>
    <submittedName>
        <fullName evidence="1">DUF4192 domain-containing protein</fullName>
    </submittedName>
</protein>
<name>A0ABM9MF29_9MYCO</name>
<evidence type="ECO:0000313" key="1">
    <source>
        <dbReference type="EMBL" id="CAJ1583710.1"/>
    </source>
</evidence>
<keyword evidence="2" id="KW-1185">Reference proteome</keyword>
<dbReference type="Proteomes" id="UP001190466">
    <property type="component" value="Chromosome"/>
</dbReference>
<reference evidence="1 2" key="1">
    <citation type="submission" date="2023-08" db="EMBL/GenBank/DDBJ databases">
        <authorList>
            <person name="Folkvardsen B D."/>
            <person name="Norman A."/>
        </authorList>
    </citation>
    <scope>NUCLEOTIDE SEQUENCE [LARGE SCALE GENOMIC DNA]</scope>
    <source>
        <strain evidence="1 2">Mu0050</strain>
    </source>
</reference>
<dbReference type="EMBL" id="OY726395">
    <property type="protein sequence ID" value="CAJ1583710.1"/>
    <property type="molecule type" value="Genomic_DNA"/>
</dbReference>
<evidence type="ECO:0000313" key="2">
    <source>
        <dbReference type="Proteomes" id="UP001190466"/>
    </source>
</evidence>
<sequence length="351" mass="36538">MTSQNPDFVLRRPAALIAAIPAVLGFAPEKSLVLVGVDEGQMGAVMRVDLADCLGGDLTHLVDVAAASHADAVIAVIVDAEGAPCRLCNDEYQQMCADLDDLLADNDVELLGTHVVDRIAAGGRWHCVDGCGAGGAIDDPLSSPLSVAAVVEGRRLYGSRSELQSVIAADLDRDPVAITRAIADLAATDDAERAENPDAASGRAVRAVLALIDRVAAGAVLTDAELAVPAYALTDVIVRDTLYGLAVGAAAGRAETLWVLLAKGLPAPWRAEALTLLAFFAYVRGDGPLAGVALEQALRIDATHRMAGMLDDALQAGLRPEKIRQLAGTGYRLARRLGVRLPPRLPSRAAG</sequence>
<dbReference type="RefSeq" id="WP_316510177.1">
    <property type="nucleotide sequence ID" value="NZ_OY726395.1"/>
</dbReference>